<reference evidence="2 3" key="1">
    <citation type="journal article" date="2018" name="Mol. Plant">
        <title>The genome of Artemisia annua provides insight into the evolution of Asteraceae family and artemisinin biosynthesis.</title>
        <authorList>
            <person name="Shen Q."/>
            <person name="Zhang L."/>
            <person name="Liao Z."/>
            <person name="Wang S."/>
            <person name="Yan T."/>
            <person name="Shi P."/>
            <person name="Liu M."/>
            <person name="Fu X."/>
            <person name="Pan Q."/>
            <person name="Wang Y."/>
            <person name="Lv Z."/>
            <person name="Lu X."/>
            <person name="Zhang F."/>
            <person name="Jiang W."/>
            <person name="Ma Y."/>
            <person name="Chen M."/>
            <person name="Hao X."/>
            <person name="Li L."/>
            <person name="Tang Y."/>
            <person name="Lv G."/>
            <person name="Zhou Y."/>
            <person name="Sun X."/>
            <person name="Brodelius P.E."/>
            <person name="Rose J.K.C."/>
            <person name="Tang K."/>
        </authorList>
    </citation>
    <scope>NUCLEOTIDE SEQUENCE [LARGE SCALE GENOMIC DNA]</scope>
    <source>
        <strain evidence="3">cv. Huhao1</strain>
        <tissue evidence="2">Leaf</tissue>
    </source>
</reference>
<dbReference type="Proteomes" id="UP000245207">
    <property type="component" value="Unassembled WGS sequence"/>
</dbReference>
<protein>
    <submittedName>
        <fullName evidence="2">2-isopropylmalate synthase B</fullName>
    </submittedName>
</protein>
<dbReference type="STRING" id="35608.A0A2U1KJM3"/>
<organism evidence="2 3">
    <name type="scientific">Artemisia annua</name>
    <name type="common">Sweet wormwood</name>
    <dbReference type="NCBI Taxonomy" id="35608"/>
    <lineage>
        <taxon>Eukaryota</taxon>
        <taxon>Viridiplantae</taxon>
        <taxon>Streptophyta</taxon>
        <taxon>Embryophyta</taxon>
        <taxon>Tracheophyta</taxon>
        <taxon>Spermatophyta</taxon>
        <taxon>Magnoliopsida</taxon>
        <taxon>eudicotyledons</taxon>
        <taxon>Gunneridae</taxon>
        <taxon>Pentapetalae</taxon>
        <taxon>asterids</taxon>
        <taxon>campanulids</taxon>
        <taxon>Asterales</taxon>
        <taxon>Asteraceae</taxon>
        <taxon>Asteroideae</taxon>
        <taxon>Anthemideae</taxon>
        <taxon>Artemisiinae</taxon>
        <taxon>Artemisia</taxon>
    </lineage>
</organism>
<evidence type="ECO:0000313" key="3">
    <source>
        <dbReference type="Proteomes" id="UP000245207"/>
    </source>
</evidence>
<dbReference type="InterPro" id="IPR000891">
    <property type="entry name" value="PYR_CT"/>
</dbReference>
<dbReference type="PROSITE" id="PS50991">
    <property type="entry name" value="PYR_CT"/>
    <property type="match status" value="1"/>
</dbReference>
<dbReference type="EMBL" id="PKPP01017429">
    <property type="protein sequence ID" value="PWA36967.1"/>
    <property type="molecule type" value="Genomic_DNA"/>
</dbReference>
<dbReference type="AlphaFoldDB" id="A0A2U1KJM3"/>
<feature type="domain" description="Pyruvate carboxyltransferase" evidence="1">
    <location>
        <begin position="1"/>
        <end position="121"/>
    </location>
</feature>
<dbReference type="Gene3D" id="3.20.20.70">
    <property type="entry name" value="Aldolase class I"/>
    <property type="match status" value="1"/>
</dbReference>
<dbReference type="Pfam" id="PF00682">
    <property type="entry name" value="HMGL-like"/>
    <property type="match status" value="1"/>
</dbReference>
<dbReference type="GO" id="GO:0009507">
    <property type="term" value="C:chloroplast"/>
    <property type="evidence" value="ECO:0007669"/>
    <property type="project" value="TreeGrafter"/>
</dbReference>
<keyword evidence="3" id="KW-1185">Reference proteome</keyword>
<dbReference type="PANTHER" id="PTHR10277:SF9">
    <property type="entry name" value="2-ISOPROPYLMALATE SYNTHASE 1, CHLOROPLASTIC-RELATED"/>
    <property type="match status" value="1"/>
</dbReference>
<dbReference type="InterPro" id="IPR050073">
    <property type="entry name" value="2-IPM_HCS-like"/>
</dbReference>
<proteinExistence type="predicted"/>
<sequence length="121" mass="13331">MVQNVNFDLYYVINRSEREFLYEILGDVIKAVATTLNIPDTIGYNWPREFGQLIADIKANTTGIETVIISTYCQNDLGLSTTNTLEGAYSGARQLECTINGIGERGVVMTSHHGLLATSPE</sequence>
<evidence type="ECO:0000259" key="1">
    <source>
        <dbReference type="PROSITE" id="PS50991"/>
    </source>
</evidence>
<dbReference type="PANTHER" id="PTHR10277">
    <property type="entry name" value="HOMOCITRATE SYNTHASE-RELATED"/>
    <property type="match status" value="1"/>
</dbReference>
<dbReference type="GO" id="GO:0009098">
    <property type="term" value="P:L-leucine biosynthetic process"/>
    <property type="evidence" value="ECO:0007669"/>
    <property type="project" value="TreeGrafter"/>
</dbReference>
<name>A0A2U1KJM3_ARTAN</name>
<accession>A0A2U1KJM3</accession>
<gene>
    <name evidence="2" type="ORF">CTI12_AA592320</name>
</gene>
<dbReference type="InterPro" id="IPR013785">
    <property type="entry name" value="Aldolase_TIM"/>
</dbReference>
<dbReference type="OrthoDB" id="2015253at2759"/>
<dbReference type="GO" id="GO:0003852">
    <property type="term" value="F:2-isopropylmalate synthase activity"/>
    <property type="evidence" value="ECO:0007669"/>
    <property type="project" value="TreeGrafter"/>
</dbReference>
<dbReference type="SUPFAM" id="SSF51569">
    <property type="entry name" value="Aldolase"/>
    <property type="match status" value="1"/>
</dbReference>
<evidence type="ECO:0000313" key="2">
    <source>
        <dbReference type="EMBL" id="PWA36967.1"/>
    </source>
</evidence>
<comment type="caution">
    <text evidence="2">The sequence shown here is derived from an EMBL/GenBank/DDBJ whole genome shotgun (WGS) entry which is preliminary data.</text>
</comment>